<evidence type="ECO:0000256" key="7">
    <source>
        <dbReference type="ARBA" id="ARBA00022840"/>
    </source>
</evidence>
<reference evidence="15" key="2">
    <citation type="submission" date="2025-08" db="UniProtKB">
        <authorList>
            <consortium name="Ensembl"/>
        </authorList>
    </citation>
    <scope>IDENTIFICATION</scope>
</reference>
<dbReference type="SUPFAM" id="SSF55186">
    <property type="entry name" value="ThrRS/AlaRS common domain"/>
    <property type="match status" value="1"/>
</dbReference>
<comment type="subcellular location">
    <subcellularLocation>
        <location evidence="1">Cytoplasm</location>
    </subcellularLocation>
</comment>
<dbReference type="PROSITE" id="PS51880">
    <property type="entry name" value="TGS"/>
    <property type="match status" value="1"/>
</dbReference>
<dbReference type="CDD" id="cd00860">
    <property type="entry name" value="ThrRS_anticodon"/>
    <property type="match status" value="1"/>
</dbReference>
<evidence type="ECO:0000256" key="5">
    <source>
        <dbReference type="ARBA" id="ARBA00022598"/>
    </source>
</evidence>
<keyword evidence="9" id="KW-0030">Aminoacyl-tRNA synthetase</keyword>
<protein>
    <recommendedName>
        <fullName evidence="3">threonine--tRNA ligase</fullName>
        <ecNumber evidence="3">6.1.1.3</ecNumber>
    </recommendedName>
    <alternativeName>
        <fullName evidence="10">Threonyl-tRNA synthetase</fullName>
    </alternativeName>
</protein>
<dbReference type="InterPro" id="IPR045864">
    <property type="entry name" value="aa-tRNA-synth_II/BPL/LPL"/>
</dbReference>
<dbReference type="NCBIfam" id="TIGR00418">
    <property type="entry name" value="thrS"/>
    <property type="match status" value="1"/>
</dbReference>
<sequence length="624" mass="72357">MIRNITFQRSNIPYIYSRSPMHAINQYPNNSPQFLSLSSYKSPCYSFQLKPWPGYISERMQLYEELKKESDALLTRRAADSQPITVELPDGCRVEGQAWVTTPYQLACGISQGLADNAVISRVNGDLWDLDRPLEKSCSLEILRFDNDDAQAYNKFKCRILNEKVTTPTTTVYRCGPLIDLCRGPHVRHTGKIKALKIYKNSSTYWEGRSDMETLQRIYGISFPDSKMLKEWERFQEEARNRDHRKIGKEQELFFFHDLSPGSCFFLPRGAYLYNTLTDFIREEYCRRGFQEVASPNIYNSKLWETSGHWQHYSDNMFSFPVEQDVFALKPMNCPGHCLMFSHRPRSWRELPLRLADFGVLHRNELSGTLTGLTRVRRFQQDDAHIFCTMEQIESEMKGCLDFLRCVYDVFGFSFQLHLSTRPEKYLGDIAVWNQAEKQLENSLNEFGEPWKLNPGDGAFYGPKIDIKIKDAIGRYHQCATIQLDFQLPIRFNLTFYEFSPEHFPVIIHRAILGSVERMIAILTENYAGKCGYSVLQMCKQFVEAGFMADADLDSSCLLNKKIRNAQLAQYNFILVVGEKEKLTNSVNVRTRDNKVHGELSVSEVLARLTLLKESRCRNAEEEF</sequence>
<dbReference type="PANTHER" id="PTHR11451">
    <property type="entry name" value="THREONINE-TRNA LIGASE"/>
    <property type="match status" value="1"/>
</dbReference>
<dbReference type="GeneTree" id="ENSGT00940000154969"/>
<dbReference type="GO" id="GO:0004829">
    <property type="term" value="F:threonine-tRNA ligase activity"/>
    <property type="evidence" value="ECO:0007669"/>
    <property type="project" value="UniProtKB-EC"/>
</dbReference>
<evidence type="ECO:0000256" key="4">
    <source>
        <dbReference type="ARBA" id="ARBA00022490"/>
    </source>
</evidence>
<dbReference type="InterPro" id="IPR002314">
    <property type="entry name" value="aa-tRNA-synt_IIb"/>
</dbReference>
<keyword evidence="7" id="KW-0067">ATP-binding</keyword>
<keyword evidence="5" id="KW-0436">Ligase</keyword>
<dbReference type="InterPro" id="IPR006195">
    <property type="entry name" value="aa-tRNA-synth_II"/>
</dbReference>
<evidence type="ECO:0000313" key="15">
    <source>
        <dbReference type="Ensembl" id="ENSOMYP00000069426.1"/>
    </source>
</evidence>
<dbReference type="InterPro" id="IPR004154">
    <property type="entry name" value="Anticodon-bd"/>
</dbReference>
<evidence type="ECO:0000256" key="1">
    <source>
        <dbReference type="ARBA" id="ARBA00004496"/>
    </source>
</evidence>
<evidence type="ECO:0000256" key="8">
    <source>
        <dbReference type="ARBA" id="ARBA00022917"/>
    </source>
</evidence>
<dbReference type="Pfam" id="PF03129">
    <property type="entry name" value="HGTP_anticodon"/>
    <property type="match status" value="1"/>
</dbReference>
<dbReference type="PANTHER" id="PTHR11451:SF51">
    <property type="entry name" value="THREONINE--TRNA LIGASE"/>
    <property type="match status" value="1"/>
</dbReference>
<dbReference type="Gene3D" id="3.30.980.10">
    <property type="entry name" value="Threonyl-trna Synthetase, Chain A, domain 2"/>
    <property type="match status" value="1"/>
</dbReference>
<dbReference type="InterPro" id="IPR012676">
    <property type="entry name" value="TGS-like"/>
</dbReference>
<evidence type="ECO:0000256" key="9">
    <source>
        <dbReference type="ARBA" id="ARBA00023146"/>
    </source>
</evidence>
<dbReference type="SUPFAM" id="SSF81271">
    <property type="entry name" value="TGS-like"/>
    <property type="match status" value="1"/>
</dbReference>
<dbReference type="InterPro" id="IPR036621">
    <property type="entry name" value="Anticodon-bd_dom_sf"/>
</dbReference>
<dbReference type="GO" id="GO:0005524">
    <property type="term" value="F:ATP binding"/>
    <property type="evidence" value="ECO:0007669"/>
    <property type="project" value="UniProtKB-KW"/>
</dbReference>
<dbReference type="InterPro" id="IPR018163">
    <property type="entry name" value="Thr/Ala-tRNA-synth_IIc_edit"/>
</dbReference>
<dbReference type="FunFam" id="3.30.930.10:FF:000009">
    <property type="entry name" value="Threonine--tRNA ligase 2, cytoplasmic"/>
    <property type="match status" value="1"/>
</dbReference>
<evidence type="ECO:0000313" key="16">
    <source>
        <dbReference type="Proteomes" id="UP000694395"/>
    </source>
</evidence>
<comment type="function">
    <text evidence="12">Catalyzes the attachment of threonine to tRNA(Thr) in a two-step reaction: threonine is first activated by ATP to form Thr-AMP and then transferred to the acceptor end of tRNA(Thr). Also edits incorrectly charged tRNA(Thr) via its editing domain, at the post-transfer stage.</text>
</comment>
<dbReference type="SMART" id="SM00863">
    <property type="entry name" value="tRNA_SAD"/>
    <property type="match status" value="1"/>
</dbReference>
<dbReference type="AlphaFoldDB" id="A0A8C7W2Q0"/>
<dbReference type="InterPro" id="IPR047246">
    <property type="entry name" value="ThrRS_anticodon"/>
</dbReference>
<dbReference type="SUPFAM" id="SSF55681">
    <property type="entry name" value="Class II aaRS and biotin synthetases"/>
    <property type="match status" value="1"/>
</dbReference>
<dbReference type="Proteomes" id="UP000694395">
    <property type="component" value="Chromosome 6"/>
</dbReference>
<dbReference type="Pfam" id="PF00587">
    <property type="entry name" value="tRNA-synt_2b"/>
    <property type="match status" value="1"/>
</dbReference>
<evidence type="ECO:0000259" key="14">
    <source>
        <dbReference type="PROSITE" id="PS51880"/>
    </source>
</evidence>
<keyword evidence="6" id="KW-0547">Nucleotide-binding</keyword>
<feature type="domain" description="Aminoacyl-transfer RNA synthetases class-II family profile" evidence="13">
    <location>
        <begin position="270"/>
        <end position="526"/>
    </location>
</feature>
<evidence type="ECO:0000259" key="13">
    <source>
        <dbReference type="PROSITE" id="PS50862"/>
    </source>
</evidence>
<dbReference type="PROSITE" id="PS50862">
    <property type="entry name" value="AA_TRNA_LIGASE_II"/>
    <property type="match status" value="1"/>
</dbReference>
<comment type="catalytic activity">
    <reaction evidence="11">
        <text>tRNA(Thr) + L-threonine + ATP = L-threonyl-tRNA(Thr) + AMP + diphosphate + H(+)</text>
        <dbReference type="Rhea" id="RHEA:24624"/>
        <dbReference type="Rhea" id="RHEA-COMP:9670"/>
        <dbReference type="Rhea" id="RHEA-COMP:9704"/>
        <dbReference type="ChEBI" id="CHEBI:15378"/>
        <dbReference type="ChEBI" id="CHEBI:30616"/>
        <dbReference type="ChEBI" id="CHEBI:33019"/>
        <dbReference type="ChEBI" id="CHEBI:57926"/>
        <dbReference type="ChEBI" id="CHEBI:78442"/>
        <dbReference type="ChEBI" id="CHEBI:78534"/>
        <dbReference type="ChEBI" id="CHEBI:456215"/>
        <dbReference type="EC" id="6.1.1.3"/>
    </reaction>
</comment>
<reference evidence="15" key="1">
    <citation type="submission" date="2020-07" db="EMBL/GenBank/DDBJ databases">
        <title>A long reads based de novo assembly of the rainbow trout Arlee double haploid line genome.</title>
        <authorList>
            <person name="Gao G."/>
            <person name="Palti Y."/>
        </authorList>
    </citation>
    <scope>NUCLEOTIDE SEQUENCE [LARGE SCALE GENOMIC DNA]</scope>
</reference>
<dbReference type="CDD" id="cd01667">
    <property type="entry name" value="TGS_ThrRS"/>
    <property type="match status" value="1"/>
</dbReference>
<dbReference type="Pfam" id="PF02824">
    <property type="entry name" value="TGS"/>
    <property type="match status" value="1"/>
</dbReference>
<feature type="domain" description="TGS" evidence="14">
    <location>
        <begin position="80"/>
        <end position="144"/>
    </location>
</feature>
<evidence type="ECO:0000256" key="2">
    <source>
        <dbReference type="ARBA" id="ARBA00008226"/>
    </source>
</evidence>
<dbReference type="InterPro" id="IPR012675">
    <property type="entry name" value="Beta-grasp_dom_sf"/>
</dbReference>
<dbReference type="Pfam" id="PF07973">
    <property type="entry name" value="tRNA_SAD"/>
    <property type="match status" value="1"/>
</dbReference>
<organism evidence="15 16">
    <name type="scientific">Oncorhynchus mykiss</name>
    <name type="common">Rainbow trout</name>
    <name type="synonym">Salmo gairdneri</name>
    <dbReference type="NCBI Taxonomy" id="8022"/>
    <lineage>
        <taxon>Eukaryota</taxon>
        <taxon>Metazoa</taxon>
        <taxon>Chordata</taxon>
        <taxon>Craniata</taxon>
        <taxon>Vertebrata</taxon>
        <taxon>Euteleostomi</taxon>
        <taxon>Actinopterygii</taxon>
        <taxon>Neopterygii</taxon>
        <taxon>Teleostei</taxon>
        <taxon>Protacanthopterygii</taxon>
        <taxon>Salmoniformes</taxon>
        <taxon>Salmonidae</taxon>
        <taxon>Salmoninae</taxon>
        <taxon>Oncorhynchus</taxon>
    </lineage>
</organism>
<comment type="similarity">
    <text evidence="2">Belongs to the class-II aminoacyl-tRNA synthetase family.</text>
</comment>
<dbReference type="CDD" id="cd00771">
    <property type="entry name" value="ThrRS_core"/>
    <property type="match status" value="1"/>
</dbReference>
<dbReference type="InterPro" id="IPR012947">
    <property type="entry name" value="tRNA_SAD"/>
</dbReference>
<keyword evidence="8" id="KW-0648">Protein biosynthesis</keyword>
<dbReference type="SUPFAM" id="SSF52954">
    <property type="entry name" value="Class II aaRS ABD-related"/>
    <property type="match status" value="1"/>
</dbReference>
<dbReference type="FunFam" id="3.10.20.30:FF:000006">
    <property type="entry name" value="Threonine--tRNA ligase, cytoplasmic"/>
    <property type="match status" value="1"/>
</dbReference>
<dbReference type="InterPro" id="IPR033728">
    <property type="entry name" value="ThrRS_core"/>
</dbReference>
<dbReference type="GO" id="GO:0006435">
    <property type="term" value="P:threonyl-tRNA aminoacylation"/>
    <property type="evidence" value="ECO:0007669"/>
    <property type="project" value="InterPro"/>
</dbReference>
<dbReference type="InterPro" id="IPR002320">
    <property type="entry name" value="Thr-tRNA-ligase_IIa"/>
</dbReference>
<dbReference type="InterPro" id="IPR004095">
    <property type="entry name" value="TGS"/>
</dbReference>
<reference evidence="15" key="3">
    <citation type="submission" date="2025-09" db="UniProtKB">
        <authorList>
            <consortium name="Ensembl"/>
        </authorList>
    </citation>
    <scope>IDENTIFICATION</scope>
</reference>
<evidence type="ECO:0000256" key="10">
    <source>
        <dbReference type="ARBA" id="ARBA00031900"/>
    </source>
</evidence>
<dbReference type="Gene3D" id="3.10.20.30">
    <property type="match status" value="1"/>
</dbReference>
<accession>A0A8C7W2Q0</accession>
<dbReference type="Ensembl" id="ENSOMYT00000075616.2">
    <property type="protein sequence ID" value="ENSOMYP00000069426.1"/>
    <property type="gene ID" value="ENSOMYG00000030868.2"/>
</dbReference>
<dbReference type="Gene3D" id="3.40.50.800">
    <property type="entry name" value="Anticodon-binding domain"/>
    <property type="match status" value="1"/>
</dbReference>
<evidence type="ECO:0000256" key="3">
    <source>
        <dbReference type="ARBA" id="ARBA00013163"/>
    </source>
</evidence>
<keyword evidence="16" id="KW-1185">Reference proteome</keyword>
<proteinExistence type="inferred from homology"/>
<evidence type="ECO:0000256" key="12">
    <source>
        <dbReference type="ARBA" id="ARBA00058080"/>
    </source>
</evidence>
<keyword evidence="4" id="KW-0963">Cytoplasm</keyword>
<evidence type="ECO:0000256" key="6">
    <source>
        <dbReference type="ARBA" id="ARBA00022741"/>
    </source>
</evidence>
<name>A0A8C7W2Q0_ONCMY</name>
<dbReference type="EC" id="6.1.1.3" evidence="3"/>
<dbReference type="GO" id="GO:0005739">
    <property type="term" value="C:mitochondrion"/>
    <property type="evidence" value="ECO:0007669"/>
    <property type="project" value="TreeGrafter"/>
</dbReference>
<dbReference type="Gene3D" id="3.30.930.10">
    <property type="entry name" value="Bira Bifunctional Protein, Domain 2"/>
    <property type="match status" value="1"/>
</dbReference>
<dbReference type="PRINTS" id="PR01047">
    <property type="entry name" value="TRNASYNTHTHR"/>
</dbReference>
<evidence type="ECO:0000256" key="11">
    <source>
        <dbReference type="ARBA" id="ARBA00049515"/>
    </source>
</evidence>